<dbReference type="EMBL" id="BSSD01000001">
    <property type="protein sequence ID" value="GLW90250.1"/>
    <property type="molecule type" value="Genomic_DNA"/>
</dbReference>
<evidence type="ECO:0000259" key="1">
    <source>
        <dbReference type="Pfam" id="PF01636"/>
    </source>
</evidence>
<organism evidence="2 3">
    <name type="scientific">Actinokineospora globicatena</name>
    <dbReference type="NCBI Taxonomy" id="103729"/>
    <lineage>
        <taxon>Bacteria</taxon>
        <taxon>Bacillati</taxon>
        <taxon>Actinomycetota</taxon>
        <taxon>Actinomycetes</taxon>
        <taxon>Pseudonocardiales</taxon>
        <taxon>Pseudonocardiaceae</taxon>
        <taxon>Actinokineospora</taxon>
    </lineage>
</organism>
<proteinExistence type="predicted"/>
<name>A0A9W6QKD4_9PSEU</name>
<dbReference type="CDD" id="cd05155">
    <property type="entry name" value="APH_ChoK_like_1"/>
    <property type="match status" value="1"/>
</dbReference>
<gene>
    <name evidence="2" type="ORF">Aglo03_10660</name>
</gene>
<dbReference type="InterPro" id="IPR002575">
    <property type="entry name" value="Aminoglycoside_PTrfase"/>
</dbReference>
<evidence type="ECO:0000313" key="2">
    <source>
        <dbReference type="EMBL" id="GLW90250.1"/>
    </source>
</evidence>
<accession>A0A9W6QKD4</accession>
<dbReference type="AlphaFoldDB" id="A0A9W6QKD4"/>
<dbReference type="Gene3D" id="3.90.1200.10">
    <property type="match status" value="1"/>
</dbReference>
<comment type="caution">
    <text evidence="2">The sequence shown here is derived from an EMBL/GenBank/DDBJ whole genome shotgun (WGS) entry which is preliminary data.</text>
</comment>
<sequence length="303" mass="32566">MDLTRGGDLSAGDTSSTEVTITTALVRDLVAAQFPQWADLPVAPVSTQGVDNATYHLGADMSVRLPRFARWEGQVEREQTWLPRLAPHLPLTVSQPLEGGEPGQGYPLPWSIYRWLDGDRVDPDKLDEHQAATDLAAFLGALWSIDTAGGPPPEWSNGFRGVDLDDVSYSPVVAWVLQQKIDALDGVVDTDAITAVWESGLAAPKWARPGVWIHGDPAPSNLLGDGTRITAVIDFGTLAVGDPACDLIAAWTVLTPRGRDVFRAALDVDDATWARGRVWGLSGLLPGPGGPLDRQRLEALLTD</sequence>
<dbReference type="SUPFAM" id="SSF56112">
    <property type="entry name" value="Protein kinase-like (PK-like)"/>
    <property type="match status" value="1"/>
</dbReference>
<evidence type="ECO:0000313" key="3">
    <source>
        <dbReference type="Proteomes" id="UP001165042"/>
    </source>
</evidence>
<dbReference type="InterPro" id="IPR011009">
    <property type="entry name" value="Kinase-like_dom_sf"/>
</dbReference>
<dbReference type="InterPro" id="IPR051678">
    <property type="entry name" value="AGP_Transferase"/>
</dbReference>
<dbReference type="Pfam" id="PF01636">
    <property type="entry name" value="APH"/>
    <property type="match status" value="1"/>
</dbReference>
<protein>
    <submittedName>
        <fullName evidence="2">Aminoglycoside phosphotransferase</fullName>
    </submittedName>
</protein>
<dbReference type="PANTHER" id="PTHR21310">
    <property type="entry name" value="AMINOGLYCOSIDE PHOSPHOTRANSFERASE-RELATED-RELATED"/>
    <property type="match status" value="1"/>
</dbReference>
<dbReference type="Gene3D" id="3.30.200.20">
    <property type="entry name" value="Phosphorylase Kinase, domain 1"/>
    <property type="match status" value="1"/>
</dbReference>
<dbReference type="Proteomes" id="UP001165042">
    <property type="component" value="Unassembled WGS sequence"/>
</dbReference>
<feature type="domain" description="Aminoglycoside phosphotransferase" evidence="1">
    <location>
        <begin position="48"/>
        <end position="278"/>
    </location>
</feature>
<keyword evidence="3" id="KW-1185">Reference proteome</keyword>
<reference evidence="2" key="1">
    <citation type="submission" date="2023-02" db="EMBL/GenBank/DDBJ databases">
        <title>Actinokineospora globicatena NBRC 15670.</title>
        <authorList>
            <person name="Ichikawa N."/>
            <person name="Sato H."/>
            <person name="Tonouchi N."/>
        </authorList>
    </citation>
    <scope>NUCLEOTIDE SEQUENCE</scope>
    <source>
        <strain evidence="2">NBRC 15670</strain>
    </source>
</reference>
<dbReference type="PANTHER" id="PTHR21310:SF42">
    <property type="entry name" value="BIFUNCTIONAL AAC_APH"/>
    <property type="match status" value="1"/>
</dbReference>